<evidence type="ECO:0000313" key="2">
    <source>
        <dbReference type="EMBL" id="GBF81447.1"/>
    </source>
</evidence>
<keyword evidence="2" id="KW-0418">Kinase</keyword>
<accession>A0A401IJI6</accession>
<comment type="caution">
    <text evidence="2">The sequence shown here is derived from an EMBL/GenBank/DDBJ whole genome shotgun (WGS) entry which is preliminary data.</text>
</comment>
<reference evidence="3" key="1">
    <citation type="submission" date="2017-05" db="EMBL/GenBank/DDBJ databases">
        <title>Physiological properties and genetic analysis related to exopolysaccharide production of fresh-water unicellular cyanobacterium Aphanothece sacrum, Suizenji Nori, that has been cultured as a food source in Japan.</title>
        <authorList>
            <person name="Kanesaki Y."/>
            <person name="Yoshikawa S."/>
            <person name="Ohki K."/>
        </authorList>
    </citation>
    <scope>NUCLEOTIDE SEQUENCE [LARGE SCALE GENOMIC DNA]</scope>
    <source>
        <strain evidence="3">FPU1</strain>
    </source>
</reference>
<dbReference type="RefSeq" id="WP_124975493.1">
    <property type="nucleotide sequence ID" value="NZ_BDQK01000013.1"/>
</dbReference>
<organism evidence="2 3">
    <name type="scientific">Aphanothece sacrum FPU1</name>
    <dbReference type="NCBI Taxonomy" id="1920663"/>
    <lineage>
        <taxon>Bacteria</taxon>
        <taxon>Bacillati</taxon>
        <taxon>Cyanobacteriota</taxon>
        <taxon>Cyanophyceae</taxon>
        <taxon>Oscillatoriophycideae</taxon>
        <taxon>Chroococcales</taxon>
        <taxon>Aphanothecaceae</taxon>
        <taxon>Aphanothece</taxon>
    </lineage>
</organism>
<dbReference type="GO" id="GO:0016301">
    <property type="term" value="F:kinase activity"/>
    <property type="evidence" value="ECO:0007669"/>
    <property type="project" value="UniProtKB-KW"/>
</dbReference>
<evidence type="ECO:0000256" key="1">
    <source>
        <dbReference type="SAM" id="Phobius"/>
    </source>
</evidence>
<dbReference type="AlphaFoldDB" id="A0A401IJI6"/>
<dbReference type="Proteomes" id="UP000287247">
    <property type="component" value="Unassembled WGS sequence"/>
</dbReference>
<feature type="transmembrane region" description="Helical" evidence="1">
    <location>
        <begin position="12"/>
        <end position="36"/>
    </location>
</feature>
<gene>
    <name evidence="2" type="ORF">AsFPU1_2860</name>
</gene>
<dbReference type="EMBL" id="BDQK01000013">
    <property type="protein sequence ID" value="GBF81447.1"/>
    <property type="molecule type" value="Genomic_DNA"/>
</dbReference>
<protein>
    <submittedName>
        <fullName evidence="2">Two-component sensor histidine kinase</fullName>
    </submittedName>
</protein>
<keyword evidence="1" id="KW-0472">Membrane</keyword>
<sequence length="146" mass="17397">MSRFLYETSISYKGYLIIPFLLARMGGQMIYSYALLAEEGYKNDLHKAINPSEICSNNLKEMIKIAQQHINEQEKSSDLEKNDYFEERYTYQNNLIIIHQEYQKCFYDHYPPNELRNIAAPTLFLDANDCMNWIQQKLSRHQVKWA</sequence>
<proteinExistence type="predicted"/>
<keyword evidence="2" id="KW-0808">Transferase</keyword>
<keyword evidence="3" id="KW-1185">Reference proteome</keyword>
<name>A0A401IJI6_APHSA</name>
<evidence type="ECO:0000313" key="3">
    <source>
        <dbReference type="Proteomes" id="UP000287247"/>
    </source>
</evidence>
<keyword evidence="1" id="KW-0812">Transmembrane</keyword>
<keyword evidence="1" id="KW-1133">Transmembrane helix</keyword>
<dbReference type="OrthoDB" id="572057at2"/>